<proteinExistence type="inferred from homology"/>
<keyword evidence="2" id="KW-0132">Cell division</keyword>
<name>A0A199W8Y9_ANACO</name>
<organism evidence="7 8">
    <name type="scientific">Ananas comosus</name>
    <name type="common">Pineapple</name>
    <name type="synonym">Ananas ananas</name>
    <dbReference type="NCBI Taxonomy" id="4615"/>
    <lineage>
        <taxon>Eukaryota</taxon>
        <taxon>Viridiplantae</taxon>
        <taxon>Streptophyta</taxon>
        <taxon>Embryophyta</taxon>
        <taxon>Tracheophyta</taxon>
        <taxon>Spermatophyta</taxon>
        <taxon>Magnoliopsida</taxon>
        <taxon>Liliopsida</taxon>
        <taxon>Poales</taxon>
        <taxon>Bromeliaceae</taxon>
        <taxon>Bromelioideae</taxon>
        <taxon>Ananas</taxon>
    </lineage>
</organism>
<evidence type="ECO:0000256" key="1">
    <source>
        <dbReference type="ARBA" id="ARBA00009065"/>
    </source>
</evidence>
<sequence>MGIRYGFASSSLLCSEENNNTLCFDADEEDDLITNQRSGFYLDFYVTFPPQSEECVALLVEREPQLLPMEGYFKRLEIGAFEASVRRDAIDWILKQDKAWMTQLLSVACLSLAVKMEETEIPLPLDLQVGEAKYVFEPKTIQRMELLVLSTLKWRMQAVTPFSFLDHFLTKFIGKTPANTLILQSVDLILSTLKGIEFLQFKPSEVAAAAALAAVEDSQILDISNALSGIHVDKKKRGNGTVPLISSVPQSPIGVLDATCLSSKSGDDITVGSHANPLQHSPAAKKRKLSNPSVS</sequence>
<dbReference type="InterPro" id="IPR039361">
    <property type="entry name" value="Cyclin"/>
</dbReference>
<dbReference type="Gene3D" id="1.10.472.10">
    <property type="entry name" value="Cyclin-like"/>
    <property type="match status" value="2"/>
</dbReference>
<comment type="caution">
    <text evidence="7">The sequence shown here is derived from an EMBL/GenBank/DDBJ whole genome shotgun (WGS) entry which is preliminary data.</text>
</comment>
<keyword evidence="3" id="KW-0195">Cyclin</keyword>
<reference evidence="7 8" key="1">
    <citation type="journal article" date="2016" name="DNA Res.">
        <title>The draft genome of MD-2 pineapple using hybrid error correction of long reads.</title>
        <authorList>
            <person name="Redwan R.M."/>
            <person name="Saidin A."/>
            <person name="Kumar S.V."/>
        </authorList>
    </citation>
    <scope>NUCLEOTIDE SEQUENCE [LARGE SCALE GENOMIC DNA]</scope>
    <source>
        <strain evidence="8">cv. MD2</strain>
        <tissue evidence="7">Leaf</tissue>
    </source>
</reference>
<evidence type="ECO:0000259" key="6">
    <source>
        <dbReference type="SMART" id="SM01332"/>
    </source>
</evidence>
<keyword evidence="4" id="KW-0131">Cell cycle</keyword>
<accession>A0A199W8Y9</accession>
<comment type="similarity">
    <text evidence="1">Belongs to the cyclin family. Cyclin D subfamily.</text>
</comment>
<dbReference type="InterPro" id="IPR006671">
    <property type="entry name" value="Cyclin_N"/>
</dbReference>
<dbReference type="AlphaFoldDB" id="A0A199W8Y9"/>
<dbReference type="Pfam" id="PF00134">
    <property type="entry name" value="Cyclin_N"/>
    <property type="match status" value="1"/>
</dbReference>
<evidence type="ECO:0000313" key="8">
    <source>
        <dbReference type="Proteomes" id="UP000092600"/>
    </source>
</evidence>
<dbReference type="InterPro" id="IPR036915">
    <property type="entry name" value="Cyclin-like_sf"/>
</dbReference>
<dbReference type="InterPro" id="IPR004367">
    <property type="entry name" value="Cyclin_C-dom"/>
</dbReference>
<feature type="domain" description="Cyclin C-terminal" evidence="6">
    <location>
        <begin position="159"/>
        <end position="264"/>
    </location>
</feature>
<dbReference type="SUPFAM" id="SSF47954">
    <property type="entry name" value="Cyclin-like"/>
    <property type="match status" value="2"/>
</dbReference>
<evidence type="ECO:0000256" key="2">
    <source>
        <dbReference type="ARBA" id="ARBA00022618"/>
    </source>
</evidence>
<dbReference type="EMBL" id="LSRQ01000060">
    <property type="protein sequence ID" value="OAY85693.1"/>
    <property type="molecule type" value="Genomic_DNA"/>
</dbReference>
<protein>
    <submittedName>
        <fullName evidence="7">Cyclin-D3-1</fullName>
    </submittedName>
</protein>
<dbReference type="PANTHER" id="PTHR10177">
    <property type="entry name" value="CYCLINS"/>
    <property type="match status" value="1"/>
</dbReference>
<evidence type="ECO:0000313" key="7">
    <source>
        <dbReference type="EMBL" id="OAY85693.1"/>
    </source>
</evidence>
<dbReference type="CDD" id="cd20544">
    <property type="entry name" value="CYCLIN_AtCycD-like_rpt2"/>
    <property type="match status" value="1"/>
</dbReference>
<feature type="region of interest" description="Disordered" evidence="5">
    <location>
        <begin position="271"/>
        <end position="295"/>
    </location>
</feature>
<dbReference type="Proteomes" id="UP000092600">
    <property type="component" value="Unassembled WGS sequence"/>
</dbReference>
<evidence type="ECO:0000256" key="3">
    <source>
        <dbReference type="ARBA" id="ARBA00023127"/>
    </source>
</evidence>
<dbReference type="STRING" id="4615.A0A199W8Y9"/>
<dbReference type="FunFam" id="1.10.472.10:FF:000040">
    <property type="entry name" value="D6-type cyclin"/>
    <property type="match status" value="1"/>
</dbReference>
<gene>
    <name evidence="7" type="ORF">ACMD2_14744</name>
</gene>
<dbReference type="GO" id="GO:0051301">
    <property type="term" value="P:cell division"/>
    <property type="evidence" value="ECO:0007669"/>
    <property type="project" value="UniProtKB-KW"/>
</dbReference>
<evidence type="ECO:0000256" key="5">
    <source>
        <dbReference type="SAM" id="MobiDB-lite"/>
    </source>
</evidence>
<dbReference type="Pfam" id="PF02984">
    <property type="entry name" value="Cyclin_C"/>
    <property type="match status" value="1"/>
</dbReference>
<dbReference type="SMART" id="SM01332">
    <property type="entry name" value="Cyclin_C"/>
    <property type="match status" value="1"/>
</dbReference>
<evidence type="ECO:0000256" key="4">
    <source>
        <dbReference type="ARBA" id="ARBA00023306"/>
    </source>
</evidence>